<evidence type="ECO:0000313" key="3">
    <source>
        <dbReference type="Proteomes" id="UP000318821"/>
    </source>
</evidence>
<feature type="compositionally biased region" description="Polar residues" evidence="1">
    <location>
        <begin position="1"/>
        <end position="11"/>
    </location>
</feature>
<feature type="compositionally biased region" description="Acidic residues" evidence="1">
    <location>
        <begin position="1811"/>
        <end position="1820"/>
    </location>
</feature>
<accession>A0A504WZ83</accession>
<feature type="region of interest" description="Disordered" evidence="1">
    <location>
        <begin position="1556"/>
        <end position="1578"/>
    </location>
</feature>
<feature type="compositionally biased region" description="Low complexity" evidence="1">
    <location>
        <begin position="666"/>
        <end position="675"/>
    </location>
</feature>
<dbReference type="PANTHER" id="PTHR47026:SF2">
    <property type="entry name" value="FLAGELLAR ASSOCIATED PROTEIN"/>
    <property type="match status" value="1"/>
</dbReference>
<organism evidence="2 3">
    <name type="scientific">Leishmania donovani</name>
    <dbReference type="NCBI Taxonomy" id="5661"/>
    <lineage>
        <taxon>Eukaryota</taxon>
        <taxon>Discoba</taxon>
        <taxon>Euglenozoa</taxon>
        <taxon>Kinetoplastea</taxon>
        <taxon>Metakinetoplastina</taxon>
        <taxon>Trypanosomatida</taxon>
        <taxon>Trypanosomatidae</taxon>
        <taxon>Leishmaniinae</taxon>
        <taxon>Leishmania</taxon>
    </lineage>
</organism>
<comment type="caution">
    <text evidence="2">The sequence shown here is derived from an EMBL/GenBank/DDBJ whole genome shotgun (WGS) entry which is preliminary data.</text>
</comment>
<evidence type="ECO:0000313" key="2">
    <source>
        <dbReference type="EMBL" id="TPP42016.1"/>
    </source>
</evidence>
<reference evidence="3" key="1">
    <citation type="submission" date="2019-02" db="EMBL/GenBank/DDBJ databases">
        <title>FDA dAtabase for Regulatory Grade micrObial Sequences (FDA-ARGOS): Supporting development and validation of Infectious Disease Dx tests.</title>
        <authorList>
            <person name="Duncan R."/>
            <person name="Fisher C."/>
            <person name="Tallon L."/>
            <person name="Sadzewicz L."/>
            <person name="Sengamalay N."/>
            <person name="Ott S."/>
            <person name="Godinez A."/>
            <person name="Nagaraj S."/>
            <person name="Vavikolanu K."/>
            <person name="Vyas G."/>
            <person name="Nadendla S."/>
            <person name="Aluvathingal J."/>
            <person name="Sichtig H."/>
        </authorList>
    </citation>
    <scope>NUCLEOTIDE SEQUENCE [LARGE SCALE GENOMIC DNA]</scope>
    <source>
        <strain evidence="3">FDAARGOS_360</strain>
    </source>
</reference>
<feature type="compositionally biased region" description="Polar residues" evidence="1">
    <location>
        <begin position="66"/>
        <end position="75"/>
    </location>
</feature>
<sequence length="1976" mass="213570">MNSTTTISTDPDASFSRAASRVSTPGTMSVLVPIRTSASTLSSSVPPHGAGAASRGDQSRRGNGTPDGTLNSYSSHPAAPLDRPRDEEFDAVERRARMALESIATRDEDLEPSMGDHIEVLQSYRTACEARAMYREAYLVQQVLRNLRLEEESRHVRGITEQQMEERRILEEAHRQEFREFHHSWNARIDAFEEEQLDAELALLERQNEELIRFQEEMRNFQPRLLRYSRSLLESRLKQQTLAKQRDYVAAQAQKAHAEAIEVGDIERFEAARMSLFERREYAARHRHQQELYALRTKVESRRLYLERYRKQELDVLLQRYINARRSMESQQNIVRNKTGTLLLKHACNMKTDNSGTAVLVESAGSGAFGTMVQRRQAYELRASQGPPDGASASVHDGSTIATRHILSSTSLAGSAAHDGVARLHDGGGLVPAHGCTFSCRGEVALPSLQAALLWWLDADVSVVQLLVVNNTQSSKAARSCQSRLLTVELPVASPSDLVTCGVTRSYMGDNGVAVVWVQRGVSGEGEEEALCPGFAHVTVQREADNTGHSNLLLYPDERVVQCAPLSRVPSSFFQSALAGSGSAACVVAALPDDATQRTVSIVVLTDGSRVWRAELFADGTTAVSGFRDEYRRNMLRSFCDGNEEVRLLDTRSVVADLQRLASPAASNAPSFADSGAEEGSTSPRGSTWIRRLLGGGGRAGANAADGSDGAASGVLDVALPAVVKKRLYAAVTAVQQSRFVALTRWNGQLEVYDTASGTLKLARAYPIGILPQAILRPIDGNFSVGHAVLHNTAAARRLVLIVGLEEASDAGEVLAQHCTLSVAPPTQSSFPLACAVTSDGRKMILVSDVGTEEDGHLLCTRTLAALTLRGDQASEDGVATVVQVMEATGGAAFGDLLRTGRMHGYLCQGARMQSVVAQDNAVLMVERGPQMCRLYALEEAAPDAMRLANERVVVGVDEEDVYAMAHDMLAMTPSPRTLAAHFCHDTDGFALYWEGVSVLQACPHGSRLMSDLLQDVLLATTPIARLSSLPRFLSEAHLSGYAAALQRNAAATKASVHAAIRMALLPPSTAAAGETAHALYRFSRLYATHATLGELLSRITFLTTTYLGWQSTYSVAHALSSTGEDDAALSTADWVSHRSSQPWKCWWPLTMLCPPPVPIFVSQPSSNAIVAALLPTLTDTAACDDDSVACGWGPSTLSMIQVANRLLRCGTPSTARACAVWVKQLAHRFPLLQHYQLLSLLETTAISTQSERAVALCERVCQALAREAPGDVTTALLLEGLLLTDVSGPGSAFLQLSLDDVAAFLAADPTLGPKLYAVGVLRRTITVGSLHTTLSHCVTHRYLYTNLATCIEAVERMHRCASVTASTPTQAPFSQLRHALEELQVDALLASAFARVSEGDVACGFHDMQTALDLITRHKCLPSYAELLQVILGHVVEVACASQANMNALLRATTIGAAQLEESLILRWYNYIARLPTKSATEATEALRYRAIMGLHRYLMNRHDYAQCARLMSSLATLIRCSPLRRSASAGISVSELAGLALHAAEMIAPSAPVPETAAGEQGETGQAAPQGTSHDPALMVGSPLSLGYSWQPSTSASSAPIDLNSPTLGATARGPRWLTRADIPCLRRRLYQAHCERQLWRRGCTLDCTDLWVEGAPADAYQAGVEKLVAALMQARLWPQAFRFACLSAVYDPCTVLVEWAVDLLRASRDYGSDEVAAAEGVHAELTAAWAELIGYCGEISNLENQFYAYVRTVTAALTYAYSQVPTALLAAHRAADAYTAMTTLFHVALILRRKAEAVELGQRRNEEDGGDKEEADELPSSSSNREAGATAAGRDAEKRGEMHLEDIRCNVWRAWCAAARIGIDMAAERQPRCASAAALYQRTVGAIMGAGEVMAEEDAAQMHAGVVVAGTVSAASSAARRTFSAFTAGALDPMAVCANELLRIPAYRASLNLVVRGEATVREFQDLMGRPCS</sequence>
<feature type="region of interest" description="Disordered" evidence="1">
    <location>
        <begin position="666"/>
        <end position="688"/>
    </location>
</feature>
<dbReference type="VEuPathDB" id="TriTrypDB:LdBPK_364480.1"/>
<feature type="region of interest" description="Disordered" evidence="1">
    <location>
        <begin position="1"/>
        <end position="86"/>
    </location>
</feature>
<gene>
    <name evidence="2" type="ORF">CGC20_27790</name>
</gene>
<feature type="compositionally biased region" description="Polar residues" evidence="1">
    <location>
        <begin position="36"/>
        <end position="45"/>
    </location>
</feature>
<feature type="compositionally biased region" description="Low complexity" evidence="1">
    <location>
        <begin position="1556"/>
        <end position="1574"/>
    </location>
</feature>
<dbReference type="VEuPathDB" id="TriTrypDB:LDHU3_36.6090"/>
<dbReference type="PANTHER" id="PTHR47026">
    <property type="entry name" value="PIGMENTOSA GTPASE REGULATOR-LIKE PROTEIN, PUTATIVE-RELATED"/>
    <property type="match status" value="1"/>
</dbReference>
<name>A0A504WZ83_LEIDO</name>
<feature type="region of interest" description="Disordered" evidence="1">
    <location>
        <begin position="1803"/>
        <end position="1840"/>
    </location>
</feature>
<proteinExistence type="predicted"/>
<dbReference type="Proteomes" id="UP000318821">
    <property type="component" value="Unassembled WGS sequence"/>
</dbReference>
<dbReference type="EMBL" id="RHLD01000002">
    <property type="protein sequence ID" value="TPP42016.1"/>
    <property type="molecule type" value="Genomic_DNA"/>
</dbReference>
<evidence type="ECO:0000256" key="1">
    <source>
        <dbReference type="SAM" id="MobiDB-lite"/>
    </source>
</evidence>
<protein>
    <submittedName>
        <fullName evidence="2">Uncharacterized protein</fullName>
    </submittedName>
</protein>
<dbReference type="VEuPathDB" id="TriTrypDB:LdCL_360052000"/>